<keyword evidence="2" id="KW-0998">Cell outer membrane</keyword>
<evidence type="ECO:0000313" key="6">
    <source>
        <dbReference type="Proteomes" id="UP000600588"/>
    </source>
</evidence>
<dbReference type="GO" id="GO:0004180">
    <property type="term" value="F:carboxypeptidase activity"/>
    <property type="evidence" value="ECO:0007669"/>
    <property type="project" value="UniProtKB-KW"/>
</dbReference>
<dbReference type="SUPFAM" id="SSF49464">
    <property type="entry name" value="Carboxypeptidase regulatory domain-like"/>
    <property type="match status" value="1"/>
</dbReference>
<dbReference type="InterPro" id="IPR037066">
    <property type="entry name" value="Plug_dom_sf"/>
</dbReference>
<dbReference type="Pfam" id="PF13715">
    <property type="entry name" value="CarbopepD_reg_2"/>
    <property type="match status" value="1"/>
</dbReference>
<dbReference type="PANTHER" id="PTHR30069:SF29">
    <property type="entry name" value="HEMOGLOBIN AND HEMOGLOBIN-HAPTOGLOBIN-BINDING PROTEIN 1-RELATED"/>
    <property type="match status" value="1"/>
</dbReference>
<keyword evidence="2" id="KW-0812">Transmembrane</keyword>
<evidence type="ECO:0000313" key="5">
    <source>
        <dbReference type="EMBL" id="MBD0833240.1"/>
    </source>
</evidence>
<dbReference type="Proteomes" id="UP000600588">
    <property type="component" value="Unassembled WGS sequence"/>
</dbReference>
<comment type="caution">
    <text evidence="5">The sequence shown here is derived from an EMBL/GenBank/DDBJ whole genome shotgun (WGS) entry which is preliminary data.</text>
</comment>
<evidence type="ECO:0000256" key="1">
    <source>
        <dbReference type="ARBA" id="ARBA00022729"/>
    </source>
</evidence>
<evidence type="ECO:0000256" key="3">
    <source>
        <dbReference type="SAM" id="SignalP"/>
    </source>
</evidence>
<feature type="domain" description="TonB-dependent receptor plug" evidence="4">
    <location>
        <begin position="115"/>
        <end position="241"/>
    </location>
</feature>
<dbReference type="InterPro" id="IPR012910">
    <property type="entry name" value="Plug_dom"/>
</dbReference>
<dbReference type="Gene3D" id="2.60.40.1120">
    <property type="entry name" value="Carboxypeptidase-like, regulatory domain"/>
    <property type="match status" value="1"/>
</dbReference>
<comment type="subcellular location">
    <subcellularLocation>
        <location evidence="2">Cell outer membrane</location>
        <topology evidence="2">Multi-pass membrane protein</topology>
    </subcellularLocation>
</comment>
<protein>
    <submittedName>
        <fullName evidence="5">Carboxypeptidase-like regulatory domain-containing protein</fullName>
    </submittedName>
</protein>
<accession>A0A8J6Q931</accession>
<dbReference type="EMBL" id="JACVXB010000007">
    <property type="protein sequence ID" value="MBD0833240.1"/>
    <property type="molecule type" value="Genomic_DNA"/>
</dbReference>
<dbReference type="PROSITE" id="PS52016">
    <property type="entry name" value="TONB_DEPENDENT_REC_3"/>
    <property type="match status" value="1"/>
</dbReference>
<organism evidence="5 6">
    <name type="scientific">Aestuariibaculum sediminum</name>
    <dbReference type="NCBI Taxonomy" id="2770637"/>
    <lineage>
        <taxon>Bacteria</taxon>
        <taxon>Pseudomonadati</taxon>
        <taxon>Bacteroidota</taxon>
        <taxon>Flavobacteriia</taxon>
        <taxon>Flavobacteriales</taxon>
        <taxon>Flavobacteriaceae</taxon>
    </lineage>
</organism>
<sequence length="437" mass="47341">MRKLLFFLVMFQLSFLSHGQGKIIQGNVTDSQTGTPLPGVSIFVKENKAIGVATDFDGNFKLSGVNANSVLVFSILGYKTVEITVGKNTSLNVKLSEDVGELEEVVLIGYQKVHKKEVTGAISSVKAEAIEGIPVLNVSGLIATQVPGMQSPNLTGAPGGRGAIIIRGNTAVGANIDPDIAYSSPLYVIDGVQTSLEDLAGYGVSNQDFLASLNPNDIESIDVLRDASAAAIYGSRGANGVIIIQTKRGAALARPEFSFSSNIGFQPKPDLAPMYVGAAERNAKWDMLNNWWAEFERQNGTTPIMLSDSLNPAFNNNVDYQDLFYRSGIMQKYNVSMRGGTEETNYRIGLGYDDIEGVVKATGVERITLSSNLNFKVGEKFSNQLITRFTHSDQRTGQGNPYQGSFNLNSTLPINPAQLNSSLFYISDEKEHLWQVS</sequence>
<dbReference type="SUPFAM" id="SSF56935">
    <property type="entry name" value="Porins"/>
    <property type="match status" value="1"/>
</dbReference>
<gene>
    <name evidence="5" type="ORF">ICJ83_13975</name>
</gene>
<feature type="signal peptide" evidence="3">
    <location>
        <begin position="1"/>
        <end position="19"/>
    </location>
</feature>
<dbReference type="GO" id="GO:0044718">
    <property type="term" value="P:siderophore transmembrane transport"/>
    <property type="evidence" value="ECO:0007669"/>
    <property type="project" value="TreeGrafter"/>
</dbReference>
<dbReference type="InterPro" id="IPR039426">
    <property type="entry name" value="TonB-dep_rcpt-like"/>
</dbReference>
<dbReference type="AlphaFoldDB" id="A0A8J6Q931"/>
<dbReference type="InterPro" id="IPR023997">
    <property type="entry name" value="TonB-dep_OMP_SusC/RagA_CS"/>
</dbReference>
<keyword evidence="2" id="KW-1134">Transmembrane beta strand</keyword>
<dbReference type="InterPro" id="IPR008969">
    <property type="entry name" value="CarboxyPept-like_regulatory"/>
</dbReference>
<dbReference type="Gene3D" id="2.170.130.10">
    <property type="entry name" value="TonB-dependent receptor, plug domain"/>
    <property type="match status" value="1"/>
</dbReference>
<keyword evidence="5" id="KW-0645">Protease</keyword>
<name>A0A8J6Q931_9FLAO</name>
<proteinExistence type="inferred from homology"/>
<keyword evidence="2" id="KW-0813">Transport</keyword>
<comment type="similarity">
    <text evidence="2">Belongs to the TonB-dependent receptor family.</text>
</comment>
<keyword evidence="2" id="KW-0472">Membrane</keyword>
<dbReference type="GO" id="GO:0015344">
    <property type="term" value="F:siderophore uptake transmembrane transporter activity"/>
    <property type="evidence" value="ECO:0007669"/>
    <property type="project" value="TreeGrafter"/>
</dbReference>
<dbReference type="Pfam" id="PF07715">
    <property type="entry name" value="Plug"/>
    <property type="match status" value="1"/>
</dbReference>
<keyword evidence="5" id="KW-0121">Carboxypeptidase</keyword>
<keyword evidence="6" id="KW-1185">Reference proteome</keyword>
<keyword evidence="1 3" id="KW-0732">Signal</keyword>
<reference evidence="5 6" key="1">
    <citation type="submission" date="2020-09" db="EMBL/GenBank/DDBJ databases">
        <title>TT11 complete genome.</title>
        <authorList>
            <person name="Wu Z."/>
        </authorList>
    </citation>
    <scope>NUCLEOTIDE SEQUENCE [LARGE SCALE GENOMIC DNA]</scope>
    <source>
        <strain evidence="5 6">TT11</strain>
    </source>
</reference>
<dbReference type="GO" id="GO:0009279">
    <property type="term" value="C:cell outer membrane"/>
    <property type="evidence" value="ECO:0007669"/>
    <property type="project" value="UniProtKB-SubCell"/>
</dbReference>
<dbReference type="PANTHER" id="PTHR30069">
    <property type="entry name" value="TONB-DEPENDENT OUTER MEMBRANE RECEPTOR"/>
    <property type="match status" value="1"/>
</dbReference>
<evidence type="ECO:0000256" key="2">
    <source>
        <dbReference type="PROSITE-ProRule" id="PRU01360"/>
    </source>
</evidence>
<evidence type="ECO:0000259" key="4">
    <source>
        <dbReference type="Pfam" id="PF07715"/>
    </source>
</evidence>
<dbReference type="RefSeq" id="WP_188231028.1">
    <property type="nucleotide sequence ID" value="NZ_JACVXB010000007.1"/>
</dbReference>
<feature type="chain" id="PRO_5035209563" evidence="3">
    <location>
        <begin position="20"/>
        <end position="437"/>
    </location>
</feature>
<keyword evidence="5" id="KW-0378">Hydrolase</keyword>
<dbReference type="NCBIfam" id="TIGR04057">
    <property type="entry name" value="SusC_RagA_signa"/>
    <property type="match status" value="1"/>
</dbReference>